<dbReference type="SUPFAM" id="SSF51161">
    <property type="entry name" value="Trimeric LpxA-like enzymes"/>
    <property type="match status" value="1"/>
</dbReference>
<feature type="signal peptide" evidence="1">
    <location>
        <begin position="1"/>
        <end position="26"/>
    </location>
</feature>
<evidence type="ECO:0008006" key="3">
    <source>
        <dbReference type="Google" id="ProtNLM"/>
    </source>
</evidence>
<sequence length="262" mass="25921">MRTSRILAVATCAALLAVGLPAAANAATSVHEGDFTVREGTTYVGDLRVNGDVVVAAGATVSGNLIVTGDVTLRGGSVVTQTVVVTDGTITVARATVIKNVRQTGAGGLAIYQGSDVRGDVSEQGDGNLSVNGDVGGAIAEAGDGALNVRGTVDESAKEQGSGNVLVLGTVRGRVAEYDGGYVVVETDAKAGVTGTTGDVLEHDLGALIVRGHVNGTARELGGGSITVGRTAVITGNVVESEDGDVLVVTGAKIAGKVVTTP</sequence>
<name>A0A1Y5PBH6_9MICO</name>
<organism evidence="2">
    <name type="scientific">uncultured Microbacterium sp</name>
    <dbReference type="NCBI Taxonomy" id="191216"/>
    <lineage>
        <taxon>Bacteria</taxon>
        <taxon>Bacillati</taxon>
        <taxon>Actinomycetota</taxon>
        <taxon>Actinomycetes</taxon>
        <taxon>Micrococcales</taxon>
        <taxon>Microbacteriaceae</taxon>
        <taxon>Microbacterium</taxon>
        <taxon>environmental samples</taxon>
    </lineage>
</organism>
<gene>
    <name evidence="2" type="ORF">MIPYR_70127</name>
</gene>
<keyword evidence="1" id="KW-0732">Signal</keyword>
<accession>A0A1Y5PBH6</accession>
<dbReference type="InterPro" id="IPR011004">
    <property type="entry name" value="Trimer_LpxA-like_sf"/>
</dbReference>
<proteinExistence type="predicted"/>
<evidence type="ECO:0000313" key="2">
    <source>
        <dbReference type="EMBL" id="SBS74810.1"/>
    </source>
</evidence>
<dbReference type="Gene3D" id="2.160.10.10">
    <property type="entry name" value="Hexapeptide repeat proteins"/>
    <property type="match status" value="1"/>
</dbReference>
<protein>
    <recommendedName>
        <fullName evidence="3">Integral membrane protein CcmA involved in cell shape determination</fullName>
    </recommendedName>
</protein>
<reference evidence="2" key="1">
    <citation type="submission" date="2016-03" db="EMBL/GenBank/DDBJ databases">
        <authorList>
            <person name="Ploux O."/>
        </authorList>
    </citation>
    <scope>NUCLEOTIDE SEQUENCE</scope>
    <source>
        <strain evidence="2">UC1</strain>
    </source>
</reference>
<feature type="chain" id="PRO_5012260841" description="Integral membrane protein CcmA involved in cell shape determination" evidence="1">
    <location>
        <begin position="27"/>
        <end position="262"/>
    </location>
</feature>
<dbReference type="EMBL" id="FLQR01000011">
    <property type="protein sequence ID" value="SBS74810.1"/>
    <property type="molecule type" value="Genomic_DNA"/>
</dbReference>
<dbReference type="AlphaFoldDB" id="A0A1Y5PBH6"/>
<evidence type="ECO:0000256" key="1">
    <source>
        <dbReference type="SAM" id="SignalP"/>
    </source>
</evidence>
<dbReference type="RefSeq" id="WP_295577905.1">
    <property type="nucleotide sequence ID" value="NZ_FLQR01000011.1"/>
</dbReference>